<dbReference type="Proteomes" id="UP001046870">
    <property type="component" value="Chromosome 2"/>
</dbReference>
<reference evidence="2" key="1">
    <citation type="submission" date="2021-01" db="EMBL/GenBank/DDBJ databases">
        <authorList>
            <person name="Zahm M."/>
            <person name="Roques C."/>
            <person name="Cabau C."/>
            <person name="Klopp C."/>
            <person name="Donnadieu C."/>
            <person name="Jouanno E."/>
            <person name="Lampietro C."/>
            <person name="Louis A."/>
            <person name="Herpin A."/>
            <person name="Echchiki A."/>
            <person name="Berthelot C."/>
            <person name="Parey E."/>
            <person name="Roest-Crollius H."/>
            <person name="Braasch I."/>
            <person name="Postlethwait J."/>
            <person name="Bobe J."/>
            <person name="Montfort J."/>
            <person name="Bouchez O."/>
            <person name="Begum T."/>
            <person name="Mejri S."/>
            <person name="Adams A."/>
            <person name="Chen W.-J."/>
            <person name="Guiguen Y."/>
        </authorList>
    </citation>
    <scope>NUCLEOTIDE SEQUENCE</scope>
    <source>
        <strain evidence="2">YG-15Mar2019-1</strain>
        <tissue evidence="2">Brain</tissue>
    </source>
</reference>
<organism evidence="2 3">
    <name type="scientific">Megalops atlanticus</name>
    <name type="common">Tarpon</name>
    <name type="synonym">Clupea gigantea</name>
    <dbReference type="NCBI Taxonomy" id="7932"/>
    <lineage>
        <taxon>Eukaryota</taxon>
        <taxon>Metazoa</taxon>
        <taxon>Chordata</taxon>
        <taxon>Craniata</taxon>
        <taxon>Vertebrata</taxon>
        <taxon>Euteleostomi</taxon>
        <taxon>Actinopterygii</taxon>
        <taxon>Neopterygii</taxon>
        <taxon>Teleostei</taxon>
        <taxon>Elopiformes</taxon>
        <taxon>Megalopidae</taxon>
        <taxon>Megalops</taxon>
    </lineage>
</organism>
<gene>
    <name evidence="2" type="ORF">MATL_G00026360</name>
</gene>
<sequence length="75" mass="8199">MNPPGANLTSSPAGPPPLDSVARRIRRPHRPEERTQVTACDPRPSCPEHSQCLQRQSEDRPREPAAALLSHASRG</sequence>
<feature type="region of interest" description="Disordered" evidence="1">
    <location>
        <begin position="1"/>
        <end position="75"/>
    </location>
</feature>
<protein>
    <submittedName>
        <fullName evidence="2">Uncharacterized protein</fullName>
    </submittedName>
</protein>
<dbReference type="AlphaFoldDB" id="A0A9D3QC03"/>
<dbReference type="EMBL" id="JAFDVH010000002">
    <property type="protein sequence ID" value="KAG7487719.1"/>
    <property type="molecule type" value="Genomic_DNA"/>
</dbReference>
<accession>A0A9D3QC03</accession>
<evidence type="ECO:0000256" key="1">
    <source>
        <dbReference type="SAM" id="MobiDB-lite"/>
    </source>
</evidence>
<name>A0A9D3QC03_MEGAT</name>
<keyword evidence="3" id="KW-1185">Reference proteome</keyword>
<evidence type="ECO:0000313" key="3">
    <source>
        <dbReference type="Proteomes" id="UP001046870"/>
    </source>
</evidence>
<comment type="caution">
    <text evidence="2">The sequence shown here is derived from an EMBL/GenBank/DDBJ whole genome shotgun (WGS) entry which is preliminary data.</text>
</comment>
<evidence type="ECO:0000313" key="2">
    <source>
        <dbReference type="EMBL" id="KAG7487719.1"/>
    </source>
</evidence>
<proteinExistence type="predicted"/>